<dbReference type="Pfam" id="PF09997">
    <property type="entry name" value="DUF2238"/>
    <property type="match status" value="1"/>
</dbReference>
<evidence type="ECO:0008006" key="4">
    <source>
        <dbReference type="Google" id="ProtNLM"/>
    </source>
</evidence>
<dbReference type="InterPro" id="IPR014509">
    <property type="entry name" value="YjdF-like"/>
</dbReference>
<dbReference type="Proteomes" id="UP001501729">
    <property type="component" value="Unassembled WGS sequence"/>
</dbReference>
<dbReference type="RefSeq" id="WP_227778146.1">
    <property type="nucleotide sequence ID" value="NZ_BAABKX010000013.1"/>
</dbReference>
<organism evidence="2 3">
    <name type="scientific">Haladaptatus pallidirubidus</name>
    <dbReference type="NCBI Taxonomy" id="1008152"/>
    <lineage>
        <taxon>Archaea</taxon>
        <taxon>Methanobacteriati</taxon>
        <taxon>Methanobacteriota</taxon>
        <taxon>Stenosarchaea group</taxon>
        <taxon>Halobacteria</taxon>
        <taxon>Halobacteriales</taxon>
        <taxon>Haladaptataceae</taxon>
        <taxon>Haladaptatus</taxon>
    </lineage>
</organism>
<keyword evidence="3" id="KW-1185">Reference proteome</keyword>
<proteinExistence type="predicted"/>
<keyword evidence="1" id="KW-1133">Transmembrane helix</keyword>
<name>A0AAV3UJE6_9EURY</name>
<reference evidence="2 3" key="1">
    <citation type="journal article" date="2019" name="Int. J. Syst. Evol. Microbiol.">
        <title>The Global Catalogue of Microorganisms (GCM) 10K type strain sequencing project: providing services to taxonomists for standard genome sequencing and annotation.</title>
        <authorList>
            <consortium name="The Broad Institute Genomics Platform"/>
            <consortium name="The Broad Institute Genome Sequencing Center for Infectious Disease"/>
            <person name="Wu L."/>
            <person name="Ma J."/>
        </authorList>
    </citation>
    <scope>NUCLEOTIDE SEQUENCE [LARGE SCALE GENOMIC DNA]</scope>
    <source>
        <strain evidence="2 3">JCM 17504</strain>
    </source>
</reference>
<comment type="caution">
    <text evidence="2">The sequence shown here is derived from an EMBL/GenBank/DDBJ whole genome shotgun (WGS) entry which is preliminary data.</text>
</comment>
<sequence length="190" mass="21511">MITSTQKVVTRKIEQGIRCAIGFVFVVGLRRRNPGAVVNAVVSLAATYLPDIIEQRYDVTFRPWQRLYSDTAMLTHAVGMLGPYDDVWWWDHLTHTHSSTLLGGLVYAASLRDGRNPRPRVLAVIVGIGSLWELMEYIIHAVADRFGLEPILVVYGRSDIVRDFVFNLLGAVLVLVFGDELLRNLYRRVD</sequence>
<protein>
    <recommendedName>
        <fullName evidence="4">DUF2238 domain-containing protein</fullName>
    </recommendedName>
</protein>
<keyword evidence="1" id="KW-0472">Membrane</keyword>
<evidence type="ECO:0000313" key="3">
    <source>
        <dbReference type="Proteomes" id="UP001501729"/>
    </source>
</evidence>
<dbReference type="EMBL" id="BAABKX010000013">
    <property type="protein sequence ID" value="GAA5053407.1"/>
    <property type="molecule type" value="Genomic_DNA"/>
</dbReference>
<evidence type="ECO:0000256" key="1">
    <source>
        <dbReference type="SAM" id="Phobius"/>
    </source>
</evidence>
<feature type="transmembrane region" description="Helical" evidence="1">
    <location>
        <begin position="160"/>
        <end position="178"/>
    </location>
</feature>
<gene>
    <name evidence="2" type="ORF">GCM10025751_30640</name>
</gene>
<accession>A0AAV3UJE6</accession>
<evidence type="ECO:0000313" key="2">
    <source>
        <dbReference type="EMBL" id="GAA5053407.1"/>
    </source>
</evidence>
<dbReference type="AlphaFoldDB" id="A0AAV3UJE6"/>
<keyword evidence="1" id="KW-0812">Transmembrane</keyword>
<feature type="transmembrane region" description="Helical" evidence="1">
    <location>
        <begin position="121"/>
        <end position="140"/>
    </location>
</feature>
<dbReference type="GeneID" id="68616883"/>